<keyword evidence="2" id="KW-0812">Transmembrane</keyword>
<dbReference type="EC" id="3.1.3.2" evidence="3"/>
<dbReference type="OrthoDB" id="258392at2759"/>
<proteinExistence type="predicted"/>
<keyword evidence="4" id="KW-1185">Reference proteome</keyword>
<protein>
    <submittedName>
        <fullName evidence="3">Membrane-bound acid phosphatase 2</fullName>
        <ecNumber evidence="3">3.1.3.2</ecNumber>
    </submittedName>
</protein>
<keyword evidence="1 3" id="KW-0378">Hydrolase</keyword>
<dbReference type="InterPro" id="IPR029033">
    <property type="entry name" value="His_PPase_superfam"/>
</dbReference>
<keyword evidence="2" id="KW-1133">Transmembrane helix</keyword>
<keyword evidence="2" id="KW-0472">Membrane</keyword>
<dbReference type="RefSeq" id="XP_029232863.1">
    <property type="nucleotide sequence ID" value="XM_029366990.1"/>
</dbReference>
<sequence length="411" mass="44844">MMQNLGKLLRATYGAFVASYDPAAYDALSEDANSCIQSAHGVLQGLFNPASPLLPIVKYTPVEADWLLGFNHNFPNVYARPQWFFAYRNNDTLARAMLHTVDLQTLSNEFGTWCMETPMRCALFAADALQSRITAGNVSTQLQALFKDKLLPLLRGDHKHRYGFHPTDTYAVVGAPAYSLTAKVLKDAATGDKKVYQYSVHDSALVGVLDVLGGVQLEDMDPKWVPRFGAVLAVTAYRNGNVSFAFAEPEQEAGSSLDYVAGLLPITVRCQTAEGADYAAATCPLDDVWRHVNRSMPTVAHPFCYLRPEDKCDGLDVVPSAHCQYYRKHCPSGVCGPGAELDPSRNYTCVSFSKRKHMKNYLLVSILASGVGAVAGVAIGALIALLLRRTEAKEEQRRLVLNAEAGEATAS</sequence>
<dbReference type="PANTHER" id="PTHR11567">
    <property type="entry name" value="ACID PHOSPHATASE-RELATED"/>
    <property type="match status" value="1"/>
</dbReference>
<dbReference type="GeneID" id="40313652"/>
<feature type="transmembrane region" description="Helical" evidence="2">
    <location>
        <begin position="361"/>
        <end position="387"/>
    </location>
</feature>
<organism evidence="3 4">
    <name type="scientific">Trypanosoma conorhini</name>
    <dbReference type="NCBI Taxonomy" id="83891"/>
    <lineage>
        <taxon>Eukaryota</taxon>
        <taxon>Discoba</taxon>
        <taxon>Euglenozoa</taxon>
        <taxon>Kinetoplastea</taxon>
        <taxon>Metakinetoplastina</taxon>
        <taxon>Trypanosomatida</taxon>
        <taxon>Trypanosomatidae</taxon>
        <taxon>Trypanosoma</taxon>
    </lineage>
</organism>
<dbReference type="GO" id="GO:0003993">
    <property type="term" value="F:acid phosphatase activity"/>
    <property type="evidence" value="ECO:0007669"/>
    <property type="project" value="UniProtKB-EC"/>
</dbReference>
<dbReference type="SUPFAM" id="SSF53254">
    <property type="entry name" value="Phosphoglycerate mutase-like"/>
    <property type="match status" value="1"/>
</dbReference>
<dbReference type="Gene3D" id="3.40.50.1240">
    <property type="entry name" value="Phosphoglycerate mutase-like"/>
    <property type="match status" value="1"/>
</dbReference>
<evidence type="ECO:0000256" key="2">
    <source>
        <dbReference type="SAM" id="Phobius"/>
    </source>
</evidence>
<accession>A0A3R7N9H5</accession>
<dbReference type="EMBL" id="MKKU01000001">
    <property type="protein sequence ID" value="RNF27657.1"/>
    <property type="molecule type" value="Genomic_DNA"/>
</dbReference>
<comment type="caution">
    <text evidence="3">The sequence shown here is derived from an EMBL/GenBank/DDBJ whole genome shotgun (WGS) entry which is preliminary data.</text>
</comment>
<dbReference type="InterPro" id="IPR050645">
    <property type="entry name" value="Histidine_acid_phosphatase"/>
</dbReference>
<evidence type="ECO:0000313" key="4">
    <source>
        <dbReference type="Proteomes" id="UP000284403"/>
    </source>
</evidence>
<dbReference type="PANTHER" id="PTHR11567:SF110">
    <property type="entry name" value="2-PHOSPHOXYLOSE PHOSPHATASE 1"/>
    <property type="match status" value="1"/>
</dbReference>
<gene>
    <name evidence="3" type="ORF">Tco025E_00041</name>
</gene>
<dbReference type="Proteomes" id="UP000284403">
    <property type="component" value="Unassembled WGS sequence"/>
</dbReference>
<dbReference type="AlphaFoldDB" id="A0A3R7N9H5"/>
<evidence type="ECO:0000256" key="1">
    <source>
        <dbReference type="ARBA" id="ARBA00022801"/>
    </source>
</evidence>
<evidence type="ECO:0000313" key="3">
    <source>
        <dbReference type="EMBL" id="RNF27657.1"/>
    </source>
</evidence>
<reference evidence="3 4" key="1">
    <citation type="journal article" date="2018" name="BMC Genomics">
        <title>Genomic comparison of Trypanosoma conorhini and Trypanosoma rangeli to Trypanosoma cruzi strains of high and low virulence.</title>
        <authorList>
            <person name="Bradwell K.R."/>
            <person name="Koparde V.N."/>
            <person name="Matveyev A.V."/>
            <person name="Serrano M.G."/>
            <person name="Alves J.M."/>
            <person name="Parikh H."/>
            <person name="Huang B."/>
            <person name="Lee V."/>
            <person name="Espinosa-Alvarez O."/>
            <person name="Ortiz P.A."/>
            <person name="Costa-Martins A.G."/>
            <person name="Teixeira M.M."/>
            <person name="Buck G.A."/>
        </authorList>
    </citation>
    <scope>NUCLEOTIDE SEQUENCE [LARGE SCALE GENOMIC DNA]</scope>
    <source>
        <strain evidence="3 4">025E</strain>
    </source>
</reference>
<name>A0A3R7N9H5_9TRYP</name>